<dbReference type="AlphaFoldDB" id="A0A9W6Z505"/>
<evidence type="ECO:0000313" key="3">
    <source>
        <dbReference type="Proteomes" id="UP001165063"/>
    </source>
</evidence>
<proteinExistence type="predicted"/>
<feature type="region of interest" description="Disordered" evidence="1">
    <location>
        <begin position="186"/>
        <end position="206"/>
    </location>
</feature>
<accession>A0A9W6Z505</accession>
<protein>
    <submittedName>
        <fullName evidence="2">Unnamed protein product</fullName>
    </submittedName>
</protein>
<keyword evidence="3" id="KW-1185">Reference proteome</keyword>
<sequence length="229" mass="26421">MSNQCLKPNIKLNDPVWNTFPSSLTKLKLNVDDDKYCKSSNGSRTRSPAFEIMINDKITKLDIDLVGKVPKTIFVSSKPDKTFPYEKTKGQDKSPLNHNYGIINNLDKRITLITHAGPRSKIVCLKNDKAKIKQINGGSLEEQKTFSFYVEYDYKDLNAFVLVLKNGNSNTDWSYNINRFQVDSDSADSYSDVEEDESDVEEDENDLERQAHFQNYEYYSNEYCVLEYD</sequence>
<gene>
    <name evidence="2" type="ORF">Amon01_000799200</name>
</gene>
<comment type="caution">
    <text evidence="2">The sequence shown here is derived from an EMBL/GenBank/DDBJ whole genome shotgun (WGS) entry which is preliminary data.</text>
</comment>
<feature type="compositionally biased region" description="Acidic residues" evidence="1">
    <location>
        <begin position="191"/>
        <end position="206"/>
    </location>
</feature>
<evidence type="ECO:0000256" key="1">
    <source>
        <dbReference type="SAM" id="MobiDB-lite"/>
    </source>
</evidence>
<evidence type="ECO:0000313" key="2">
    <source>
        <dbReference type="EMBL" id="GMG55923.1"/>
    </source>
</evidence>
<organism evidence="2 3">
    <name type="scientific">Ambrosiozyma monospora</name>
    <name type="common">Yeast</name>
    <name type="synonym">Endomycopsis monosporus</name>
    <dbReference type="NCBI Taxonomy" id="43982"/>
    <lineage>
        <taxon>Eukaryota</taxon>
        <taxon>Fungi</taxon>
        <taxon>Dikarya</taxon>
        <taxon>Ascomycota</taxon>
        <taxon>Saccharomycotina</taxon>
        <taxon>Pichiomycetes</taxon>
        <taxon>Pichiales</taxon>
        <taxon>Pichiaceae</taxon>
        <taxon>Ambrosiozyma</taxon>
    </lineage>
</organism>
<name>A0A9W6Z505_AMBMO</name>
<dbReference type="EMBL" id="BSXU01006504">
    <property type="protein sequence ID" value="GMG55923.1"/>
    <property type="molecule type" value="Genomic_DNA"/>
</dbReference>
<dbReference type="Proteomes" id="UP001165063">
    <property type="component" value="Unassembled WGS sequence"/>
</dbReference>
<reference evidence="2" key="1">
    <citation type="submission" date="2023-04" db="EMBL/GenBank/DDBJ databases">
        <title>Ambrosiozyma monospora NBRC 1965.</title>
        <authorList>
            <person name="Ichikawa N."/>
            <person name="Sato H."/>
            <person name="Tonouchi N."/>
        </authorList>
    </citation>
    <scope>NUCLEOTIDE SEQUENCE</scope>
    <source>
        <strain evidence="2">NBRC 1965</strain>
    </source>
</reference>